<dbReference type="EMBL" id="LIBO01000041">
    <property type="protein sequence ID" value="KRO62712.1"/>
    <property type="molecule type" value="Genomic_DNA"/>
</dbReference>
<dbReference type="SUPFAM" id="SSF56784">
    <property type="entry name" value="HAD-like"/>
    <property type="match status" value="1"/>
</dbReference>
<evidence type="ECO:0000313" key="3">
    <source>
        <dbReference type="Proteomes" id="UP000051269"/>
    </source>
</evidence>
<dbReference type="GO" id="GO:0006508">
    <property type="term" value="P:proteolysis"/>
    <property type="evidence" value="ECO:0007669"/>
    <property type="project" value="UniProtKB-KW"/>
</dbReference>
<dbReference type="Pfam" id="PF13419">
    <property type="entry name" value="HAD_2"/>
    <property type="match status" value="1"/>
</dbReference>
<name>A0A0R2RJ30_9BACT</name>
<dbReference type="AlphaFoldDB" id="A0A0R2RJ30"/>
<dbReference type="SFLD" id="SFLDS00003">
    <property type="entry name" value="Haloacid_Dehalogenase"/>
    <property type="match status" value="1"/>
</dbReference>
<evidence type="ECO:0000256" key="1">
    <source>
        <dbReference type="ARBA" id="ARBA00006171"/>
    </source>
</evidence>
<dbReference type="InterPro" id="IPR041492">
    <property type="entry name" value="HAD_2"/>
</dbReference>
<dbReference type="NCBIfam" id="TIGR02009">
    <property type="entry name" value="PGMB-YQAB-SF"/>
    <property type="match status" value="1"/>
</dbReference>
<accession>A0A0R2RJ30</accession>
<comment type="caution">
    <text evidence="2">The sequence shown here is derived from an EMBL/GenBank/DDBJ whole genome shotgun (WGS) entry which is preliminary data.</text>
</comment>
<dbReference type="SFLD" id="SFLDG01129">
    <property type="entry name" value="C1.5:_HAD__Beta-PGM__Phosphata"/>
    <property type="match status" value="1"/>
</dbReference>
<keyword evidence="2" id="KW-0645">Protease</keyword>
<comment type="similarity">
    <text evidence="1">Belongs to the HAD-like hydrolase superfamily. CbbY/CbbZ/Gph/YieH family.</text>
</comment>
<dbReference type="InterPro" id="IPR023198">
    <property type="entry name" value="PGP-like_dom2"/>
</dbReference>
<keyword evidence="2" id="KW-0378">Hydrolase</keyword>
<dbReference type="InterPro" id="IPR010976">
    <property type="entry name" value="B-phosphoglucomutase_hydrolase"/>
</dbReference>
<dbReference type="Gene3D" id="3.40.50.1000">
    <property type="entry name" value="HAD superfamily/HAD-like"/>
    <property type="match status" value="1"/>
</dbReference>
<dbReference type="PANTHER" id="PTHR43481">
    <property type="entry name" value="FRUCTOSE-1-PHOSPHATE PHOSPHATASE"/>
    <property type="match status" value="1"/>
</dbReference>
<gene>
    <name evidence="2" type="ORF">ABR82_03630</name>
</gene>
<dbReference type="InterPro" id="IPR023214">
    <property type="entry name" value="HAD_sf"/>
</dbReference>
<dbReference type="InterPro" id="IPR051806">
    <property type="entry name" value="HAD-like_SPP"/>
</dbReference>
<dbReference type="InterPro" id="IPR036412">
    <property type="entry name" value="HAD-like_sf"/>
</dbReference>
<evidence type="ECO:0000313" key="2">
    <source>
        <dbReference type="EMBL" id="KRO62712.1"/>
    </source>
</evidence>
<reference evidence="2 3" key="1">
    <citation type="submission" date="2015-10" db="EMBL/GenBank/DDBJ databases">
        <title>Metagenome-Assembled Genomes uncover a global brackish microbiome.</title>
        <authorList>
            <person name="Hugerth L.W."/>
            <person name="Larsson J."/>
            <person name="Alneberg J."/>
            <person name="Lindh M.V."/>
            <person name="Legrand C."/>
            <person name="Pinhassi J."/>
            <person name="Andersson A.F."/>
        </authorList>
    </citation>
    <scope>NUCLEOTIDE SEQUENCE [LARGE SCALE GENOMIC DNA]</scope>
    <source>
        <strain evidence="2">BACL18 MAG-120507-bin52</strain>
    </source>
</reference>
<dbReference type="Proteomes" id="UP000051269">
    <property type="component" value="Unassembled WGS sequence"/>
</dbReference>
<dbReference type="SFLD" id="SFLDG01135">
    <property type="entry name" value="C1.5.6:_HAD__Beta-PGM__Phospha"/>
    <property type="match status" value="1"/>
</dbReference>
<dbReference type="CDD" id="cd07505">
    <property type="entry name" value="HAD_BPGM-like"/>
    <property type="match status" value="1"/>
</dbReference>
<dbReference type="InterPro" id="IPR006439">
    <property type="entry name" value="HAD-SF_hydro_IA"/>
</dbReference>
<dbReference type="PANTHER" id="PTHR43481:SF4">
    <property type="entry name" value="GLYCEROL-1-PHOSPHATE PHOSPHOHYDROLASE 1-RELATED"/>
    <property type="match status" value="1"/>
</dbReference>
<dbReference type="Gene3D" id="1.10.150.240">
    <property type="entry name" value="Putative phosphatase, domain 2"/>
    <property type="match status" value="1"/>
</dbReference>
<dbReference type="GO" id="GO:0050308">
    <property type="term" value="F:sugar-phosphatase activity"/>
    <property type="evidence" value="ECO:0007669"/>
    <property type="project" value="TreeGrafter"/>
</dbReference>
<dbReference type="GO" id="GO:0008233">
    <property type="term" value="F:peptidase activity"/>
    <property type="evidence" value="ECO:0007669"/>
    <property type="project" value="UniProtKB-KW"/>
</dbReference>
<organism evidence="2 3">
    <name type="scientific">Verrucomicrobia subdivision 6 bacterium BACL9 MAG-120507-bin52</name>
    <dbReference type="NCBI Taxonomy" id="1655590"/>
    <lineage>
        <taxon>Bacteria</taxon>
        <taxon>Pseudomonadati</taxon>
        <taxon>Verrucomicrobiota</taxon>
        <taxon>Verrucomicrobiia</taxon>
        <taxon>Verrucomicrobiales</taxon>
        <taxon>Verrucomicrobia subdivision 6</taxon>
    </lineage>
</organism>
<protein>
    <submittedName>
        <fullName evidence="2">Glycoprotease</fullName>
    </submittedName>
</protein>
<proteinExistence type="inferred from homology"/>
<sequence>MQATWAAVFDWDGVILDSSRHHEESWERLAKELGRVLPEGHFLRGFGRRNIEIMRDMLKWSESVEEIDALSRRKEELYREVVQERGIEPLPGVKCWLERLEREGIRCGIGSSTEDKNVKLGLGLLGLERFFRTAVTAGDVKRGKPAPDVFLEVARRLEARPQQCVVFEDAPAGVEAGRAAGMRVVGVTTTHPGGHLEGVDREVERLDELQVSELSEWFGRSA</sequence>
<dbReference type="NCBIfam" id="TIGR01509">
    <property type="entry name" value="HAD-SF-IA-v3"/>
    <property type="match status" value="1"/>
</dbReference>